<gene>
    <name evidence="1" type="ORF">CVA01_03130</name>
</gene>
<name>A0A4Y4BZN8_9CORY</name>
<protein>
    <recommendedName>
        <fullName evidence="3">SAM-dependent methyltransferase</fullName>
    </recommendedName>
</protein>
<evidence type="ECO:0000313" key="1">
    <source>
        <dbReference type="EMBL" id="GEC84999.1"/>
    </source>
</evidence>
<dbReference type="Proteomes" id="UP000319986">
    <property type="component" value="Unassembled WGS sequence"/>
</dbReference>
<proteinExistence type="predicted"/>
<dbReference type="GeneID" id="82886478"/>
<evidence type="ECO:0008006" key="3">
    <source>
        <dbReference type="Google" id="ProtNLM"/>
    </source>
</evidence>
<comment type="caution">
    <text evidence="1">The sequence shown here is derived from an EMBL/GenBank/DDBJ whole genome shotgun (WGS) entry which is preliminary data.</text>
</comment>
<reference evidence="1 2" key="1">
    <citation type="submission" date="2019-06" db="EMBL/GenBank/DDBJ databases">
        <title>Whole genome shotgun sequence of Corynebacterium variabile NBRC 15286.</title>
        <authorList>
            <person name="Hosoyama A."/>
            <person name="Uohara A."/>
            <person name="Ohji S."/>
            <person name="Ichikawa N."/>
        </authorList>
    </citation>
    <scope>NUCLEOTIDE SEQUENCE [LARGE SCALE GENOMIC DNA]</scope>
    <source>
        <strain evidence="1 2">NBRC 15286</strain>
    </source>
</reference>
<dbReference type="InterPro" id="IPR029063">
    <property type="entry name" value="SAM-dependent_MTases_sf"/>
</dbReference>
<dbReference type="RefSeq" id="WP_014010622.1">
    <property type="nucleotide sequence ID" value="NZ_BJNT01000003.1"/>
</dbReference>
<evidence type="ECO:0000313" key="2">
    <source>
        <dbReference type="Proteomes" id="UP000319986"/>
    </source>
</evidence>
<dbReference type="OrthoDB" id="9777638at2"/>
<dbReference type="EMBL" id="BJNT01000003">
    <property type="protein sequence ID" value="GEC84999.1"/>
    <property type="molecule type" value="Genomic_DNA"/>
</dbReference>
<dbReference type="AlphaFoldDB" id="A0A4Y4BZN8"/>
<dbReference type="SUPFAM" id="SSF53335">
    <property type="entry name" value="S-adenosyl-L-methionine-dependent methyltransferases"/>
    <property type="match status" value="1"/>
</dbReference>
<dbReference type="Gene3D" id="3.40.50.150">
    <property type="entry name" value="Vaccinia Virus protein VP39"/>
    <property type="match status" value="1"/>
</dbReference>
<sequence>MFFADPVVAFTTLRPHTTSGGRLSFVCWPGEEDMFHLGMRRAAERAEQVGGRRPEGPVPNRPGARWFADPDRISGILTAAGWSGIEVVELVEPVTYGHSGADDVTERLAVACVGRVGLQVRRVLEPVGQWEDALADARAELTPMLNSAGLLTVPARVLLVTAQNS</sequence>
<accession>A0A4Y4BZN8</accession>
<organism evidence="1 2">
    <name type="scientific">Corynebacterium variabile</name>
    <dbReference type="NCBI Taxonomy" id="1727"/>
    <lineage>
        <taxon>Bacteria</taxon>
        <taxon>Bacillati</taxon>
        <taxon>Actinomycetota</taxon>
        <taxon>Actinomycetes</taxon>
        <taxon>Mycobacteriales</taxon>
        <taxon>Corynebacteriaceae</taxon>
        <taxon>Corynebacterium</taxon>
    </lineage>
</organism>